<accession>A0A7W0C9B6</accession>
<feature type="domain" description="Metallo-beta-lactamase" evidence="1">
    <location>
        <begin position="24"/>
        <end position="93"/>
    </location>
</feature>
<dbReference type="PANTHER" id="PTHR13754">
    <property type="entry name" value="METALLO-BETA-LACTAMASE SUPERFAMILY PROTEIN"/>
    <property type="match status" value="1"/>
</dbReference>
<dbReference type="InterPro" id="IPR041712">
    <property type="entry name" value="DHPS-like_MBL-fold"/>
</dbReference>
<proteinExistence type="predicted"/>
<evidence type="ECO:0000259" key="1">
    <source>
        <dbReference type="Pfam" id="PF00753"/>
    </source>
</evidence>
<name>A0A7W0C9B6_9BACT</name>
<dbReference type="RefSeq" id="WP_220128337.1">
    <property type="nucleotide sequence ID" value="NZ_JACDUS010000004.1"/>
</dbReference>
<evidence type="ECO:0000313" key="2">
    <source>
        <dbReference type="EMBL" id="MBA2881566.1"/>
    </source>
</evidence>
<dbReference type="CDD" id="cd07713">
    <property type="entry name" value="DHPS-like_MBL-fold"/>
    <property type="match status" value="1"/>
</dbReference>
<dbReference type="SUPFAM" id="SSF56281">
    <property type="entry name" value="Metallo-hydrolase/oxidoreductase"/>
    <property type="match status" value="1"/>
</dbReference>
<dbReference type="AlphaFoldDB" id="A0A7W0C9B6"/>
<organism evidence="2 3">
    <name type="scientific">Desulfosalsimonas propionicica</name>
    <dbReference type="NCBI Taxonomy" id="332175"/>
    <lineage>
        <taxon>Bacteria</taxon>
        <taxon>Pseudomonadati</taxon>
        <taxon>Thermodesulfobacteriota</taxon>
        <taxon>Desulfobacteria</taxon>
        <taxon>Desulfobacterales</taxon>
        <taxon>Desulfosalsimonadaceae</taxon>
        <taxon>Desulfosalsimonas</taxon>
    </lineage>
</organism>
<evidence type="ECO:0000313" key="3">
    <source>
        <dbReference type="Proteomes" id="UP000525298"/>
    </source>
</evidence>
<comment type="caution">
    <text evidence="2">The sequence shown here is derived from an EMBL/GenBank/DDBJ whole genome shotgun (WGS) entry which is preliminary data.</text>
</comment>
<dbReference type="InterPro" id="IPR036866">
    <property type="entry name" value="RibonucZ/Hydroxyglut_hydro"/>
</dbReference>
<protein>
    <submittedName>
        <fullName evidence="2">7, 8-dihydropterin-6-yl-methyl-4-(Beta-D-ribofuranosyl)aminobenzene 5'-phosphate synthase</fullName>
        <ecNumber evidence="2">2.5.1.105</ecNumber>
    </submittedName>
</protein>
<dbReference type="Proteomes" id="UP000525298">
    <property type="component" value="Unassembled WGS sequence"/>
</dbReference>
<keyword evidence="2" id="KW-0808">Transferase</keyword>
<keyword evidence="3" id="KW-1185">Reference proteome</keyword>
<dbReference type="EC" id="2.5.1.105" evidence="2"/>
<dbReference type="InterPro" id="IPR052926">
    <property type="entry name" value="Metallo-beta-lactamase_dom"/>
</dbReference>
<dbReference type="Gene3D" id="3.60.15.10">
    <property type="entry name" value="Ribonuclease Z/Hydroxyacylglutathione hydrolase-like"/>
    <property type="match status" value="2"/>
</dbReference>
<dbReference type="Pfam" id="PF00753">
    <property type="entry name" value="Lactamase_B"/>
    <property type="match status" value="1"/>
</dbReference>
<dbReference type="PANTHER" id="PTHR13754:SF13">
    <property type="entry name" value="METALLO-BETA-LACTAMASE SUPERFAMILY PROTEIN (AFU_ORTHOLOGUE AFUA_3G07630)"/>
    <property type="match status" value="1"/>
</dbReference>
<dbReference type="EMBL" id="JACDUS010000004">
    <property type="protein sequence ID" value="MBA2881566.1"/>
    <property type="molecule type" value="Genomic_DNA"/>
</dbReference>
<gene>
    <name evidence="2" type="ORF">HNR65_001893</name>
</gene>
<dbReference type="InterPro" id="IPR001279">
    <property type="entry name" value="Metallo-B-lactamas"/>
</dbReference>
<dbReference type="GO" id="GO:0102041">
    <property type="term" value="F:7,8-dihydropterin-6-yl-methyl-4-(beta-D-ribofuranosyl)aminobenzene 5'-phosphate synthase"/>
    <property type="evidence" value="ECO:0007669"/>
    <property type="project" value="UniProtKB-EC"/>
</dbReference>
<sequence length="212" mass="23101">MMKITILYDNDAFDKRLSPDWGFAALIEAFGRTILFDTGASGQILTENMHRLGISPDCIQEIFISHDHWDHTGGLPGILELNPVRVYVPDTISSVDHAPETVSIRHPIEIHENIYSTGTLKNIEQSMCIKEGQKVVVIAGCSHPGVETILAAAAPIGPPVALIGGLHGFCDFPVIDQLDWVCATHCTQYKQQIQSRLGHKSLAGGAGRVIEI</sequence>
<reference evidence="2 3" key="1">
    <citation type="submission" date="2020-07" db="EMBL/GenBank/DDBJ databases">
        <title>Genomic Encyclopedia of Type Strains, Phase IV (KMG-IV): sequencing the most valuable type-strain genomes for metagenomic binning, comparative biology and taxonomic classification.</title>
        <authorList>
            <person name="Goeker M."/>
        </authorList>
    </citation>
    <scope>NUCLEOTIDE SEQUENCE [LARGE SCALE GENOMIC DNA]</scope>
    <source>
        <strain evidence="2 3">DSM 17721</strain>
    </source>
</reference>